<reference evidence="2" key="1">
    <citation type="journal article" date="2013" name="Science">
        <title>The Amborella genome and the evolution of flowering plants.</title>
        <authorList>
            <consortium name="Amborella Genome Project"/>
        </authorList>
    </citation>
    <scope>NUCLEOTIDE SEQUENCE [LARGE SCALE GENOMIC DNA]</scope>
</reference>
<dbReference type="AlphaFoldDB" id="W1Q0D3"/>
<name>W1Q0D3_AMBTC</name>
<dbReference type="Proteomes" id="UP000017836">
    <property type="component" value="Unassembled WGS sequence"/>
</dbReference>
<proteinExistence type="predicted"/>
<keyword evidence="2" id="KW-1185">Reference proteome</keyword>
<evidence type="ECO:0008006" key="3">
    <source>
        <dbReference type="Google" id="ProtNLM"/>
    </source>
</evidence>
<dbReference type="Gramene" id="ERN13969">
    <property type="protein sequence ID" value="ERN13969"/>
    <property type="gene ID" value="AMTR_s00021p00152600"/>
</dbReference>
<evidence type="ECO:0000313" key="1">
    <source>
        <dbReference type="EMBL" id="ERN13969.1"/>
    </source>
</evidence>
<evidence type="ECO:0000313" key="2">
    <source>
        <dbReference type="Proteomes" id="UP000017836"/>
    </source>
</evidence>
<organism evidence="1 2">
    <name type="scientific">Amborella trichopoda</name>
    <dbReference type="NCBI Taxonomy" id="13333"/>
    <lineage>
        <taxon>Eukaryota</taxon>
        <taxon>Viridiplantae</taxon>
        <taxon>Streptophyta</taxon>
        <taxon>Embryophyta</taxon>
        <taxon>Tracheophyta</taxon>
        <taxon>Spermatophyta</taxon>
        <taxon>Magnoliopsida</taxon>
        <taxon>Amborellales</taxon>
        <taxon>Amborellaceae</taxon>
        <taxon>Amborella</taxon>
    </lineage>
</organism>
<dbReference type="HOGENOM" id="CLU_1919880_0_0_1"/>
<dbReference type="EMBL" id="KI392560">
    <property type="protein sequence ID" value="ERN13969.1"/>
    <property type="molecule type" value="Genomic_DNA"/>
</dbReference>
<accession>W1Q0D3</accession>
<protein>
    <recommendedName>
        <fullName evidence="3">Syntaxin N-terminal domain-containing protein</fullName>
    </recommendedName>
</protein>
<gene>
    <name evidence="1" type="ORF">AMTR_s00021p00152600</name>
</gene>
<sequence length="132" mass="14765">MEKQFARLELAIGDGQDEFQEIDRSIGGIVAGLEDLRIDMLLNLNEVADTNNKKVRAAFEKKVMVVLSKLQDQVDELKGNLARCKRAVNNGGGLKRYFEAMSVVVKAPRCIPHRYSHFVVTKAPCRSCTINT</sequence>